<dbReference type="RefSeq" id="WP_220219841.1">
    <property type="nucleotide sequence ID" value="NZ_CP048268.1"/>
</dbReference>
<gene>
    <name evidence="1" type="ORF">GYM71_06245</name>
</gene>
<protein>
    <recommendedName>
        <fullName evidence="3">Phage protein</fullName>
    </recommendedName>
</protein>
<keyword evidence="2" id="KW-1185">Reference proteome</keyword>
<name>A0ABX8WB73_9LACO</name>
<dbReference type="EMBL" id="CP048268">
    <property type="protein sequence ID" value="QYN53042.1"/>
    <property type="molecule type" value="Genomic_DNA"/>
</dbReference>
<reference evidence="1 2" key="1">
    <citation type="submission" date="2020-01" db="EMBL/GenBank/DDBJ databases">
        <title>Vast differences in strain-level diversity in the gut microbiota of two closely related honey bee species.</title>
        <authorList>
            <person name="Ellegaard K.M."/>
            <person name="Suenami S."/>
            <person name="Miyazaki R."/>
            <person name="Engel P."/>
        </authorList>
    </citation>
    <scope>NUCLEOTIDE SEQUENCE [LARGE SCALE GENOMIC DNA]</scope>
    <source>
        <strain evidence="1 2">ESL0416</strain>
    </source>
</reference>
<evidence type="ECO:0008006" key="3">
    <source>
        <dbReference type="Google" id="ProtNLM"/>
    </source>
</evidence>
<evidence type="ECO:0000313" key="1">
    <source>
        <dbReference type="EMBL" id="QYN53042.1"/>
    </source>
</evidence>
<proteinExistence type="predicted"/>
<accession>A0ABX8WB73</accession>
<evidence type="ECO:0000313" key="2">
    <source>
        <dbReference type="Proteomes" id="UP000826550"/>
    </source>
</evidence>
<sequence>MAKLSEAKKRANKKWNEKNRARMTYIRRRSDSKNFILKFATEEDLEKTLEYVNQRKKYLKNS</sequence>
<organism evidence="1 2">
    <name type="scientific">Lactobacillus panisapium</name>
    <dbReference type="NCBI Taxonomy" id="2012495"/>
    <lineage>
        <taxon>Bacteria</taxon>
        <taxon>Bacillati</taxon>
        <taxon>Bacillota</taxon>
        <taxon>Bacilli</taxon>
        <taxon>Lactobacillales</taxon>
        <taxon>Lactobacillaceae</taxon>
        <taxon>Lactobacillus</taxon>
    </lineage>
</organism>
<dbReference type="Proteomes" id="UP000826550">
    <property type="component" value="Chromosome"/>
</dbReference>